<feature type="compositionally biased region" description="Basic residues" evidence="10">
    <location>
        <begin position="971"/>
        <end position="980"/>
    </location>
</feature>
<dbReference type="GO" id="GO:0016651">
    <property type="term" value="F:oxidoreductase activity, acting on NAD(P)H"/>
    <property type="evidence" value="ECO:0007669"/>
    <property type="project" value="TreeGrafter"/>
</dbReference>
<feature type="compositionally biased region" description="Low complexity" evidence="10">
    <location>
        <begin position="355"/>
        <end position="365"/>
    </location>
</feature>
<feature type="compositionally biased region" description="Polar residues" evidence="10">
    <location>
        <begin position="742"/>
        <end position="752"/>
    </location>
</feature>
<protein>
    <recommendedName>
        <fullName evidence="11">Rieske domain-containing protein</fullName>
    </recommendedName>
</protein>
<evidence type="ECO:0000256" key="2">
    <source>
        <dbReference type="ARBA" id="ARBA00006442"/>
    </source>
</evidence>
<feature type="region of interest" description="Disordered" evidence="10">
    <location>
        <begin position="672"/>
        <end position="694"/>
    </location>
</feature>
<keyword evidence="5" id="KW-0479">Metal-binding</keyword>
<evidence type="ECO:0000256" key="4">
    <source>
        <dbReference type="ARBA" id="ARBA00022714"/>
    </source>
</evidence>
<dbReference type="PROSITE" id="PS51296">
    <property type="entry name" value="RIESKE"/>
    <property type="match status" value="1"/>
</dbReference>
<feature type="compositionally biased region" description="Polar residues" evidence="10">
    <location>
        <begin position="1028"/>
        <end position="1040"/>
    </location>
</feature>
<keyword evidence="8" id="KW-0408">Iron</keyword>
<dbReference type="Pfam" id="PF14759">
    <property type="entry name" value="Reductase_C"/>
    <property type="match status" value="1"/>
</dbReference>
<dbReference type="VEuPathDB" id="FungiDB:ACJ73_04360"/>
<feature type="region of interest" description="Disordered" evidence="10">
    <location>
        <begin position="932"/>
        <end position="1252"/>
    </location>
</feature>
<feature type="compositionally biased region" description="Acidic residues" evidence="10">
    <location>
        <begin position="212"/>
        <end position="221"/>
    </location>
</feature>
<dbReference type="PRINTS" id="PR00368">
    <property type="entry name" value="FADPNR"/>
</dbReference>
<dbReference type="CDD" id="cd03478">
    <property type="entry name" value="Rieske_AIFL_N"/>
    <property type="match status" value="1"/>
</dbReference>
<dbReference type="InterPro" id="IPR028202">
    <property type="entry name" value="Reductase_C"/>
</dbReference>
<dbReference type="Proteomes" id="UP000242791">
    <property type="component" value="Unassembled WGS sequence"/>
</dbReference>
<dbReference type="SUPFAM" id="SSF55424">
    <property type="entry name" value="FAD/NAD-linked reductases, dimerisation (C-terminal) domain"/>
    <property type="match status" value="1"/>
</dbReference>
<evidence type="ECO:0000256" key="3">
    <source>
        <dbReference type="ARBA" id="ARBA00022630"/>
    </source>
</evidence>
<feature type="compositionally biased region" description="Polar residues" evidence="10">
    <location>
        <begin position="248"/>
        <end position="261"/>
    </location>
</feature>
<evidence type="ECO:0000256" key="10">
    <source>
        <dbReference type="SAM" id="MobiDB-lite"/>
    </source>
</evidence>
<dbReference type="PANTHER" id="PTHR43557:SF2">
    <property type="entry name" value="RIESKE DOMAIN-CONTAINING PROTEIN-RELATED"/>
    <property type="match status" value="1"/>
</dbReference>
<evidence type="ECO:0000256" key="8">
    <source>
        <dbReference type="ARBA" id="ARBA00023004"/>
    </source>
</evidence>
<feature type="compositionally biased region" description="Polar residues" evidence="10">
    <location>
        <begin position="602"/>
        <end position="615"/>
    </location>
</feature>
<dbReference type="InterPro" id="IPR016156">
    <property type="entry name" value="FAD/NAD-linked_Rdtase_dimer_sf"/>
</dbReference>
<keyword evidence="7" id="KW-0560">Oxidoreductase</keyword>
<keyword evidence="9" id="KW-0411">Iron-sulfur</keyword>
<feature type="compositionally biased region" description="Basic and acidic residues" evidence="10">
    <location>
        <begin position="264"/>
        <end position="276"/>
    </location>
</feature>
<keyword evidence="6" id="KW-0274">FAD</keyword>
<evidence type="ECO:0000256" key="7">
    <source>
        <dbReference type="ARBA" id="ARBA00023002"/>
    </source>
</evidence>
<dbReference type="InterPro" id="IPR023753">
    <property type="entry name" value="FAD/NAD-binding_dom"/>
</dbReference>
<dbReference type="SUPFAM" id="SSF50022">
    <property type="entry name" value="ISP domain"/>
    <property type="match status" value="1"/>
</dbReference>
<evidence type="ECO:0000256" key="6">
    <source>
        <dbReference type="ARBA" id="ARBA00022827"/>
    </source>
</evidence>
<feature type="region of interest" description="Disordered" evidence="10">
    <location>
        <begin position="526"/>
        <end position="617"/>
    </location>
</feature>
<dbReference type="Pfam" id="PF24054">
    <property type="entry name" value="DUF7357"/>
    <property type="match status" value="1"/>
</dbReference>
<gene>
    <name evidence="12" type="ORF">ACJ73_04360</name>
</gene>
<keyword evidence="3" id="KW-0285">Flavoprotein</keyword>
<sequence>MRLHLVIQRHGLPTTRVLWTTSSPSSASTRANSAVSSFATVSSCTITSTRAPNVGFGAGASAAASGSGGLTIAQLLEDVNEVIPLETQIEEDIGSGGGSGGGAGQWGLEDYAVEVLGFECLHFMEVDGLLRDGDEVVIRALQLGDLMTRRLTGRHQITVDGKHLIDGVPFGKPYISKAVSSRPPITIPPRKKRRLNFGGWRVDDALAGDFKLEDEDDEENDPDWKKDAGGTRKELVLRPEDEDDDYEYQTSSDESAVTSSEEAILSREKWTKEQPRAKGTSSSAPTPDSKTRAMRQQKRKAQDNLCAGERKIHGILHRKAQTSSTSSPKRSLSVSFEDQRHSNSEGSTSSDAEPVSDGSSGSSTDDSSDEDETSSVSSSGSSSSEASLEASSSSSGSSSISESKSTTSTTSAKQQATTSLTENVPQITVAAPQPIVHPPGTGSRRTKNTNRRNKLRRRLEKLKELGILHKDANFGDLRKWCEANPGPFPGGSGEEIPETQAKTNDEQAEFERKRAQLLRDIAKGGVDVIPHPTKNANKLSPPESMSTTPINGANGTLGTAAESSKRQSRLDVPSSRRLLFGSLGLKTPKTKEDEEALRETLDNQVHQPKPQSKLSSVEEIDKAMEGNIDSIENWEDRLILQATECLYDDVELSTPPFPFVQRWDKDAQAKIREIKGNQQVSGKKRKRKSRNRQEVEYYDQEWCNGDASFSNENQLDYGNDGTDEHYNSAQSLKGTGHGATSAEASSADQGASTDELPGLPDDMSILRDARDADMKPGTIVAFKQLDMSKATNWQPLVSEYRTAVIEGVADGNLTLRLAQRDREQPREDHGDDGDGVARYTMFEMPGYDEWKGEDDGFREMKFGELIEPKLLSTGSTIGSVEVVEEKQHRYDIELPPPIPEVTTVPSPRQHEISAMIREAGFRSGFDSDFLPPDEPLFNFQNSRTNNDATIENKGAKEYASPSVARREPLHKIRLKSRSPRRCPAPLLGEPTSDPSSHKSRSDHQKPSDLSGCQLQYPEPDDAAAKDSMASNKDLTTTSQLEPPIEETCIDTGLDAGRQSVDDAPMDDYDYRSRRLPTFITPSAVEDSQPAEQRPGSSGSVIPNPFYEPDRSFPSASPHMARFFSTAPPRTTTAAENSQTTSVTRRSRRRILSSPRQVSSSPRRKPQRYDRLDLPGIAETDKGSTQHSEYVPDQDVSQKSSSSIVDLTISSEPKSPGNSDGDFAASHGLPQGPGWVKKQIVRGRRPRRVEARSVQTQRRGILETWLEFPPMTSQHTTPIGLWGPHHYQSRCKIPEATFGPGTTPQVPYHSMPLSPPSSCSSIICRSTVQSTCPLLYKSTPIIAAAIWTRYRACKPTLGTSSILASHRPQIAANLPHIQHIHISRISANSKQNNTTNIHLINTRISHFSTSRRRSSTPTPKMSSTSTFKIQDLTSLDLPSDKIEVEVEGIEKGKLLLLKHGGQVHALTANCTHYGAPLVKGVLTPDARLTCPWHGACYNITTGDVEDAPALNALHKYEVFEKDGSVYVKADEATFKQNGRLPIDSCSVAQHDQKVVIIGGGSGTIGVVEVLREHGFNGQITIISKEPNLPLDRTKLSKALIPDPDKLLLREKEWYAAVSVSVLSDEVTSVDFANKIVATKSGKSVPYTKLILATGGTPRRLPIPGFKELGNIFVLRTVEDVQAILAAVGPTKQKEIVIIGSSFIGMEVGNALSKENNVKIVGMESAPLERIMGAKVGRIFQTNLEKNGVKFYMSASVDKATSSGADPAKVATVYLKDGTALPADLVILGVGVSPATEFLRDNPSVTLERDGSLKTDEYFAVECLKDANGNSDVYAVGDIATYPYYGPGAGQGGHTHVRIEHWDVAQNSGRSVGRTIAHTFSNNSSVPLKAKSFIPIFWSALGGQLRYCGNTMNGFDDLIIKGDTEAGKFVAYYVLGETVVAVASMGMDPIVMKCAELMKRGKMVSKKEVNEGVDVLKVDLA</sequence>
<feature type="compositionally biased region" description="Low complexity" evidence="10">
    <location>
        <begin position="1151"/>
        <end position="1160"/>
    </location>
</feature>
<feature type="compositionally biased region" description="Low complexity" evidence="10">
    <location>
        <begin position="374"/>
        <end position="421"/>
    </location>
</feature>
<dbReference type="EMBL" id="LGTZ01000597">
    <property type="protein sequence ID" value="OJD24279.1"/>
    <property type="molecule type" value="Genomic_DNA"/>
</dbReference>
<feature type="compositionally biased region" description="Basic and acidic residues" evidence="10">
    <location>
        <begin position="1166"/>
        <end position="1183"/>
    </location>
</feature>
<reference evidence="12 13" key="1">
    <citation type="submission" date="2015-08" db="EMBL/GenBank/DDBJ databases">
        <title>Emmonsia species relationships and genome sequence.</title>
        <authorList>
            <person name="Cuomo C.A."/>
            <person name="Schwartz I.S."/>
            <person name="Kenyon C."/>
            <person name="De Hoog G.S."/>
            <person name="Govender N.P."/>
            <person name="Botha A."/>
            <person name="Moreno L."/>
            <person name="De Vries M."/>
            <person name="Munoz J.F."/>
            <person name="Stielow J.B."/>
        </authorList>
    </citation>
    <scope>NUCLEOTIDE SEQUENCE [LARGE SCALE GENOMIC DNA]</scope>
    <source>
        <strain evidence="12 13">EI222</strain>
    </source>
</reference>
<feature type="compositionally biased region" description="Polar residues" evidence="10">
    <location>
        <begin position="534"/>
        <end position="557"/>
    </location>
</feature>
<dbReference type="InterPro" id="IPR036922">
    <property type="entry name" value="Rieske_2Fe-2S_sf"/>
</dbReference>
<keyword evidence="4" id="KW-0001">2Fe-2S</keyword>
<dbReference type="InterPro" id="IPR036188">
    <property type="entry name" value="FAD/NAD-bd_sf"/>
</dbReference>
<dbReference type="Pfam" id="PF00355">
    <property type="entry name" value="Rieske"/>
    <property type="match status" value="1"/>
</dbReference>
<accession>A0A1J9R6Z9</accession>
<feature type="compositionally biased region" description="Basic and acidic residues" evidence="10">
    <location>
        <begin position="222"/>
        <end position="239"/>
    </location>
</feature>
<feature type="domain" description="Rieske" evidence="11">
    <location>
        <begin position="1428"/>
        <end position="1526"/>
    </location>
</feature>
<evidence type="ECO:0000256" key="1">
    <source>
        <dbReference type="ARBA" id="ARBA00001974"/>
    </source>
</evidence>
<feature type="compositionally biased region" description="Basic residues" evidence="10">
    <location>
        <begin position="444"/>
        <end position="456"/>
    </location>
</feature>
<feature type="compositionally biased region" description="Polar residues" evidence="10">
    <location>
        <begin position="938"/>
        <end position="949"/>
    </location>
</feature>
<dbReference type="Pfam" id="PF07992">
    <property type="entry name" value="Pyr_redox_2"/>
    <property type="match status" value="1"/>
</dbReference>
<feature type="compositionally biased region" description="Polar residues" evidence="10">
    <location>
        <begin position="279"/>
        <end position="288"/>
    </location>
</feature>
<feature type="compositionally biased region" description="Low complexity" evidence="10">
    <location>
        <begin position="1199"/>
        <end position="1210"/>
    </location>
</feature>
<dbReference type="InterPro" id="IPR055781">
    <property type="entry name" value="DUF7357"/>
</dbReference>
<comment type="cofactor">
    <cofactor evidence="1">
        <name>FAD</name>
        <dbReference type="ChEBI" id="CHEBI:57692"/>
    </cofactor>
</comment>
<evidence type="ECO:0000259" key="11">
    <source>
        <dbReference type="PROSITE" id="PS51296"/>
    </source>
</evidence>
<dbReference type="GO" id="GO:0051537">
    <property type="term" value="F:2 iron, 2 sulfur cluster binding"/>
    <property type="evidence" value="ECO:0007669"/>
    <property type="project" value="UniProtKB-KW"/>
</dbReference>
<evidence type="ECO:0000313" key="13">
    <source>
        <dbReference type="Proteomes" id="UP000242791"/>
    </source>
</evidence>
<dbReference type="Gene3D" id="3.30.390.30">
    <property type="match status" value="1"/>
</dbReference>
<evidence type="ECO:0000313" key="12">
    <source>
        <dbReference type="EMBL" id="OJD24279.1"/>
    </source>
</evidence>
<feature type="compositionally biased region" description="Low complexity" evidence="10">
    <location>
        <begin position="575"/>
        <end position="585"/>
    </location>
</feature>
<dbReference type="PANTHER" id="PTHR43557">
    <property type="entry name" value="APOPTOSIS-INDUCING FACTOR 1"/>
    <property type="match status" value="1"/>
</dbReference>
<feature type="compositionally biased region" description="Basic and acidic residues" evidence="10">
    <location>
        <begin position="995"/>
        <end position="1006"/>
    </location>
</feature>
<dbReference type="SUPFAM" id="SSF51905">
    <property type="entry name" value="FAD/NAD(P)-binding domain"/>
    <property type="match status" value="2"/>
</dbReference>
<comment type="similarity">
    <text evidence="2">Belongs to the FAD-dependent oxidoreductase family.</text>
</comment>
<proteinExistence type="inferred from homology"/>
<dbReference type="STRING" id="1658174.A0A1J9R6Z9"/>
<dbReference type="Gene3D" id="3.50.50.60">
    <property type="entry name" value="FAD/NAD(P)-binding domain"/>
    <property type="match status" value="2"/>
</dbReference>
<dbReference type="InterPro" id="IPR017941">
    <property type="entry name" value="Rieske_2Fe-2S"/>
</dbReference>
<name>A0A1J9R6Z9_9EURO</name>
<dbReference type="OrthoDB" id="6029at2759"/>
<organism evidence="12 13">
    <name type="scientific">Blastomyces percursus</name>
    <dbReference type="NCBI Taxonomy" id="1658174"/>
    <lineage>
        <taxon>Eukaryota</taxon>
        <taxon>Fungi</taxon>
        <taxon>Dikarya</taxon>
        <taxon>Ascomycota</taxon>
        <taxon>Pezizomycotina</taxon>
        <taxon>Eurotiomycetes</taxon>
        <taxon>Eurotiomycetidae</taxon>
        <taxon>Onygenales</taxon>
        <taxon>Ajellomycetaceae</taxon>
        <taxon>Blastomyces</taxon>
    </lineage>
</organism>
<feature type="compositionally biased region" description="Polar residues" evidence="10">
    <location>
        <begin position="1127"/>
        <end position="1136"/>
    </location>
</feature>
<dbReference type="InterPro" id="IPR050446">
    <property type="entry name" value="FAD-oxidoreductase/Apoptosis"/>
</dbReference>
<comment type="caution">
    <text evidence="12">The sequence shown here is derived from an EMBL/GenBank/DDBJ whole genome shotgun (WGS) entry which is preliminary data.</text>
</comment>
<dbReference type="Gene3D" id="2.102.10.10">
    <property type="entry name" value="Rieske [2Fe-2S] iron-sulphur domain"/>
    <property type="match status" value="1"/>
</dbReference>
<dbReference type="PRINTS" id="PR00411">
    <property type="entry name" value="PNDRDTASEI"/>
</dbReference>
<evidence type="ECO:0000256" key="5">
    <source>
        <dbReference type="ARBA" id="ARBA00022723"/>
    </source>
</evidence>
<feature type="region of interest" description="Disordered" evidence="10">
    <location>
        <begin position="713"/>
        <end position="763"/>
    </location>
</feature>
<feature type="region of interest" description="Disordered" evidence="10">
    <location>
        <begin position="485"/>
        <end position="510"/>
    </location>
</feature>
<evidence type="ECO:0000256" key="9">
    <source>
        <dbReference type="ARBA" id="ARBA00023014"/>
    </source>
</evidence>
<dbReference type="GO" id="GO:0046872">
    <property type="term" value="F:metal ion binding"/>
    <property type="evidence" value="ECO:0007669"/>
    <property type="project" value="UniProtKB-KW"/>
</dbReference>
<dbReference type="GO" id="GO:0005737">
    <property type="term" value="C:cytoplasm"/>
    <property type="evidence" value="ECO:0007669"/>
    <property type="project" value="TreeGrafter"/>
</dbReference>
<feature type="region of interest" description="Disordered" evidence="10">
    <location>
        <begin position="211"/>
        <end position="456"/>
    </location>
</feature>
<feature type="compositionally biased region" description="Low complexity" evidence="10">
    <location>
        <begin position="323"/>
        <end position="335"/>
    </location>
</feature>
<keyword evidence="13" id="KW-1185">Reference proteome</keyword>
<feature type="compositionally biased region" description="Basic and acidic residues" evidence="10">
    <location>
        <begin position="589"/>
        <end position="601"/>
    </location>
</feature>